<dbReference type="PANTHER" id="PTHR43328:SF1">
    <property type="entry name" value="N-ACETYLTRANSFERASE DOMAIN-CONTAINING PROTEIN"/>
    <property type="match status" value="1"/>
</dbReference>
<dbReference type="InterPro" id="IPR016181">
    <property type="entry name" value="Acyl_CoA_acyltransferase"/>
</dbReference>
<dbReference type="EMBL" id="FOWD01000024">
    <property type="protein sequence ID" value="SFO41291.1"/>
    <property type="molecule type" value="Genomic_DNA"/>
</dbReference>
<keyword evidence="3" id="KW-1185">Reference proteome</keyword>
<evidence type="ECO:0000313" key="2">
    <source>
        <dbReference type="EMBL" id="SFO41291.1"/>
    </source>
</evidence>
<evidence type="ECO:0000259" key="1">
    <source>
        <dbReference type="PROSITE" id="PS51186"/>
    </source>
</evidence>
<protein>
    <submittedName>
        <fullName evidence="2">Protein N-acetyltransferase, RimJ/RimL family</fullName>
    </submittedName>
</protein>
<evidence type="ECO:0000313" key="3">
    <source>
        <dbReference type="Proteomes" id="UP000198806"/>
    </source>
</evidence>
<dbReference type="RefSeq" id="WP_091687364.1">
    <property type="nucleotide sequence ID" value="NZ_BAABFM010000035.1"/>
</dbReference>
<dbReference type="OrthoDB" id="9785602at2"/>
<dbReference type="GO" id="GO:0016747">
    <property type="term" value="F:acyltransferase activity, transferring groups other than amino-acyl groups"/>
    <property type="evidence" value="ECO:0007669"/>
    <property type="project" value="InterPro"/>
</dbReference>
<gene>
    <name evidence="2" type="ORF">SAMN04489757_12414</name>
</gene>
<name>A0A1I5H0C8_9FIRM</name>
<accession>A0A1I5H0C8</accession>
<dbReference type="InterPro" id="IPR000182">
    <property type="entry name" value="GNAT_dom"/>
</dbReference>
<organism evidence="2 3">
    <name type="scientific">Anaerocolumna aminovalerica</name>
    <dbReference type="NCBI Taxonomy" id="1527"/>
    <lineage>
        <taxon>Bacteria</taxon>
        <taxon>Bacillati</taxon>
        <taxon>Bacillota</taxon>
        <taxon>Clostridia</taxon>
        <taxon>Lachnospirales</taxon>
        <taxon>Lachnospiraceae</taxon>
        <taxon>Anaerocolumna</taxon>
    </lineage>
</organism>
<dbReference type="AlphaFoldDB" id="A0A1I5H0C8"/>
<dbReference type="Pfam" id="PF13302">
    <property type="entry name" value="Acetyltransf_3"/>
    <property type="match status" value="1"/>
</dbReference>
<feature type="domain" description="N-acetyltransferase" evidence="1">
    <location>
        <begin position="11"/>
        <end position="163"/>
    </location>
</feature>
<dbReference type="SUPFAM" id="SSF55729">
    <property type="entry name" value="Acyl-CoA N-acyltransferases (Nat)"/>
    <property type="match status" value="1"/>
</dbReference>
<dbReference type="CDD" id="cd04301">
    <property type="entry name" value="NAT_SF"/>
    <property type="match status" value="1"/>
</dbReference>
<dbReference type="Gene3D" id="3.40.630.30">
    <property type="match status" value="1"/>
</dbReference>
<keyword evidence="2" id="KW-0808">Transferase</keyword>
<sequence length="168" mass="19093">MECKIRSWRIEDAKHLAEALNNKKILENLRDGLPYPYTVDDAKNFISAMLEADKDTTYAFAITVDDKAVGSIGVFRKDNIHCKTAEMGYYIAESYWGQGIGTSAVKQVCKYIFENTDIIRIFAEPFAHNLGSCRILEKSGFVYEGTLRKNAVKNGIILDMKMYSRVKE</sequence>
<dbReference type="PANTHER" id="PTHR43328">
    <property type="entry name" value="ACETYLTRANSFERASE-RELATED"/>
    <property type="match status" value="1"/>
</dbReference>
<dbReference type="Proteomes" id="UP000198806">
    <property type="component" value="Unassembled WGS sequence"/>
</dbReference>
<reference evidence="2 3" key="1">
    <citation type="submission" date="2016-10" db="EMBL/GenBank/DDBJ databases">
        <authorList>
            <person name="de Groot N.N."/>
        </authorList>
    </citation>
    <scope>NUCLEOTIDE SEQUENCE [LARGE SCALE GENOMIC DNA]</scope>
    <source>
        <strain evidence="2 3">DSM 1283</strain>
    </source>
</reference>
<dbReference type="PROSITE" id="PS51186">
    <property type="entry name" value="GNAT"/>
    <property type="match status" value="1"/>
</dbReference>
<dbReference type="STRING" id="1527.SAMN04489757_12414"/>
<proteinExistence type="predicted"/>